<dbReference type="InterPro" id="IPR043502">
    <property type="entry name" value="DNA/RNA_pol_sf"/>
</dbReference>
<dbReference type="RefSeq" id="WP_114646454.1">
    <property type="nucleotide sequence ID" value="NZ_QQNH01000018.1"/>
</dbReference>
<keyword evidence="4" id="KW-1185">Reference proteome</keyword>
<dbReference type="AlphaFoldDB" id="A0A369W1E5"/>
<reference evidence="4" key="1">
    <citation type="submission" date="2018-07" db="EMBL/GenBank/DDBJ databases">
        <authorList>
            <person name="Liu B.-T."/>
            <person name="Du Z."/>
        </authorList>
    </citation>
    <scope>NUCLEOTIDE SEQUENCE [LARGE SCALE GENOMIC DNA]</scope>
    <source>
        <strain evidence="4">XYN52</strain>
    </source>
</reference>
<comment type="caution">
    <text evidence="3">The sequence shown here is derived from an EMBL/GenBank/DDBJ whole genome shotgun (WGS) entry which is preliminary data.</text>
</comment>
<organism evidence="3 4">
    <name type="scientific">Pelagibacterium lacus</name>
    <dbReference type="NCBI Taxonomy" id="2282655"/>
    <lineage>
        <taxon>Bacteria</taxon>
        <taxon>Pseudomonadati</taxon>
        <taxon>Pseudomonadota</taxon>
        <taxon>Alphaproteobacteria</taxon>
        <taxon>Hyphomicrobiales</taxon>
        <taxon>Devosiaceae</taxon>
        <taxon>Pelagibacterium</taxon>
    </lineage>
</organism>
<dbReference type="PANTHER" id="PTHR35369:SF2">
    <property type="entry name" value="BLR3025 PROTEIN"/>
    <property type="match status" value="1"/>
</dbReference>
<evidence type="ECO:0000256" key="1">
    <source>
        <dbReference type="ARBA" id="ARBA00022763"/>
    </source>
</evidence>
<dbReference type="SUPFAM" id="SSF56672">
    <property type="entry name" value="DNA/RNA polymerases"/>
    <property type="match status" value="1"/>
</dbReference>
<feature type="domain" description="UmuC" evidence="2">
    <location>
        <begin position="3"/>
        <end position="121"/>
    </location>
</feature>
<name>A0A369W1E5_9HYPH</name>
<dbReference type="CDD" id="cd03468">
    <property type="entry name" value="PolY_like"/>
    <property type="match status" value="1"/>
</dbReference>
<evidence type="ECO:0000259" key="2">
    <source>
        <dbReference type="Pfam" id="PF00817"/>
    </source>
</evidence>
<accession>A0A369W1E5</accession>
<dbReference type="InterPro" id="IPR050356">
    <property type="entry name" value="SulA_CellDiv_inhibitor"/>
</dbReference>
<gene>
    <name evidence="3" type="ORF">DVH29_11960</name>
</gene>
<evidence type="ECO:0000313" key="4">
    <source>
        <dbReference type="Proteomes" id="UP000253759"/>
    </source>
</evidence>
<dbReference type="GO" id="GO:0006281">
    <property type="term" value="P:DNA repair"/>
    <property type="evidence" value="ECO:0007669"/>
    <property type="project" value="InterPro"/>
</dbReference>
<dbReference type="PANTHER" id="PTHR35369">
    <property type="entry name" value="BLR3025 PROTEIN-RELATED"/>
    <property type="match status" value="1"/>
</dbReference>
<protein>
    <submittedName>
        <fullName evidence="3">DNA polymerase Y family protein</fullName>
    </submittedName>
</protein>
<dbReference type="EMBL" id="QQNH01000018">
    <property type="protein sequence ID" value="RDE08358.1"/>
    <property type="molecule type" value="Genomic_DNA"/>
</dbReference>
<evidence type="ECO:0000313" key="3">
    <source>
        <dbReference type="EMBL" id="RDE08358.1"/>
    </source>
</evidence>
<proteinExistence type="predicted"/>
<dbReference type="Proteomes" id="UP000253759">
    <property type="component" value="Unassembled WGS sequence"/>
</dbReference>
<dbReference type="InterPro" id="IPR001126">
    <property type="entry name" value="UmuC"/>
</dbReference>
<sequence>MTVAKRSNALRIAAADAAAQRLGLHPGLAFTDAKLRVAHIEVVEHDAAADLALLERIADWGDRYSPIIAIEPPDMILFDITGVTHIFGGEAELVADIEARLARQGFAVRTAIAGTARAARAHCRFGRGGVVLPDAVSERVAGLPVEALECGLDILIALRRAGFLYLEDFLSRPREPLAARFGPELTDRLAQILEETDRSLTPRRPVPEFLAEQRFADPIGLMEDIALDSLAADLCGQLHRQGQGGRSFELGFYRADGKIERIGLLSGQPLADPGTLRRLFEMRLDALADPLDPGFGFDMMRLAVLAGDPLGPVQSGLDGKVEASREVSALVDRLSARFGAGAVQRLIARDTHLPERASLPVPSLSDARDSAEWLGTGEVPRRPLFLFYPAPQVDVVAEVPDGPPRRFRWRGVSHDVARAEGPERIAPEWWRRTTDTRTRDYFRIEDSEGQRFWLFRYGFYGREVEPVRWFLQGIFP</sequence>
<keyword evidence="1" id="KW-0227">DNA damage</keyword>
<dbReference type="OrthoDB" id="9788640at2"/>
<dbReference type="Pfam" id="PF00817">
    <property type="entry name" value="IMS"/>
    <property type="match status" value="1"/>
</dbReference>